<dbReference type="EMBL" id="CP119899">
    <property type="protein sequence ID" value="WFD28995.1"/>
    <property type="molecule type" value="Genomic_DNA"/>
</dbReference>
<protein>
    <submittedName>
        <fullName evidence="2">Uncharacterized protein</fullName>
    </submittedName>
</protein>
<sequence length="207" mass="23434">MINIWKEWTNNPKSPHFIKSLSYMCNRGTQEHMNFMTKAGICMVKCSKSDQDVFTHTYNQICDFYSAHAQSSDCHDSQNMMNDASIGDSKNNANSFSTKSQDVKNGPSDNGTSSIEHASGSTKGHCDVTYSVQPEPECIPDCNRQAGQSVWKNWTDNPKSPNFIKSLNFICERDTQDYMNFRTKGGICMVKCSKQDQDVFKNTFNQI</sequence>
<feature type="compositionally biased region" description="Polar residues" evidence="1">
    <location>
        <begin position="107"/>
        <end position="122"/>
    </location>
</feature>
<organism evidence="2 3">
    <name type="scientific">Malassezia nana</name>
    <dbReference type="NCBI Taxonomy" id="180528"/>
    <lineage>
        <taxon>Eukaryota</taxon>
        <taxon>Fungi</taxon>
        <taxon>Dikarya</taxon>
        <taxon>Basidiomycota</taxon>
        <taxon>Ustilaginomycotina</taxon>
        <taxon>Malasseziomycetes</taxon>
        <taxon>Malasseziales</taxon>
        <taxon>Malasseziaceae</taxon>
        <taxon>Malassezia</taxon>
    </lineage>
</organism>
<dbReference type="AlphaFoldDB" id="A0AAF0EMT7"/>
<gene>
    <name evidence="2" type="ORF">MNAN1_004014</name>
</gene>
<feature type="region of interest" description="Disordered" evidence="1">
    <location>
        <begin position="76"/>
        <end position="123"/>
    </location>
</feature>
<name>A0AAF0EMT7_9BASI</name>
<dbReference type="Proteomes" id="UP001213623">
    <property type="component" value="Chromosome 8"/>
</dbReference>
<evidence type="ECO:0000313" key="3">
    <source>
        <dbReference type="Proteomes" id="UP001213623"/>
    </source>
</evidence>
<reference evidence="2" key="1">
    <citation type="submission" date="2023-03" db="EMBL/GenBank/DDBJ databases">
        <title>Mating type loci evolution in Malassezia.</title>
        <authorList>
            <person name="Coelho M.A."/>
        </authorList>
    </citation>
    <scope>NUCLEOTIDE SEQUENCE</scope>
    <source>
        <strain evidence="2">CBS 9557</strain>
    </source>
</reference>
<feature type="compositionally biased region" description="Polar residues" evidence="1">
    <location>
        <begin position="76"/>
        <end position="100"/>
    </location>
</feature>
<accession>A0AAF0EMT7</accession>
<proteinExistence type="predicted"/>
<keyword evidence="3" id="KW-1185">Reference proteome</keyword>
<evidence type="ECO:0000313" key="2">
    <source>
        <dbReference type="EMBL" id="WFD28995.1"/>
    </source>
</evidence>
<evidence type="ECO:0000256" key="1">
    <source>
        <dbReference type="SAM" id="MobiDB-lite"/>
    </source>
</evidence>